<comment type="similarity">
    <text evidence="1 6">Belongs to the carbohydrate kinase PfkB family.</text>
</comment>
<keyword evidence="2 6" id="KW-0808">Transferase</keyword>
<name>A0A4R5DF54_9ACTN</name>
<dbReference type="Proteomes" id="UP000294739">
    <property type="component" value="Unassembled WGS sequence"/>
</dbReference>
<dbReference type="InterPro" id="IPR011611">
    <property type="entry name" value="PfkB_dom"/>
</dbReference>
<dbReference type="InParanoid" id="A0A4R5DF54"/>
<dbReference type="AlphaFoldDB" id="A0A4R5DF54"/>
<keyword evidence="9" id="KW-1185">Reference proteome</keyword>
<dbReference type="PANTHER" id="PTHR43085:SF1">
    <property type="entry name" value="PSEUDOURIDINE KINASE-RELATED"/>
    <property type="match status" value="1"/>
</dbReference>
<dbReference type="PANTHER" id="PTHR43085">
    <property type="entry name" value="HEXOKINASE FAMILY MEMBER"/>
    <property type="match status" value="1"/>
</dbReference>
<feature type="domain" description="Carbohydrate kinase PfkB" evidence="7">
    <location>
        <begin position="24"/>
        <end position="328"/>
    </location>
</feature>
<keyword evidence="5" id="KW-0067">ATP-binding</keyword>
<accession>A0A4R5DF54</accession>
<comment type="caution">
    <text evidence="8">The sequence shown here is derived from an EMBL/GenBank/DDBJ whole genome shotgun (WGS) entry which is preliminary data.</text>
</comment>
<dbReference type="InterPro" id="IPR050306">
    <property type="entry name" value="PfkB_Carbo_kinase"/>
</dbReference>
<protein>
    <submittedName>
        <fullName evidence="8">Carbohydrate kinase</fullName>
    </submittedName>
</protein>
<dbReference type="InterPro" id="IPR002139">
    <property type="entry name" value="Ribo/fructo_kinase"/>
</dbReference>
<evidence type="ECO:0000256" key="6">
    <source>
        <dbReference type="RuleBase" id="RU003704"/>
    </source>
</evidence>
<keyword evidence="3" id="KW-0547">Nucleotide-binding</keyword>
<dbReference type="CDD" id="cd01167">
    <property type="entry name" value="bac_FRK"/>
    <property type="match status" value="1"/>
</dbReference>
<evidence type="ECO:0000256" key="2">
    <source>
        <dbReference type="ARBA" id="ARBA00022679"/>
    </source>
</evidence>
<proteinExistence type="inferred from homology"/>
<evidence type="ECO:0000259" key="7">
    <source>
        <dbReference type="Pfam" id="PF00294"/>
    </source>
</evidence>
<evidence type="ECO:0000313" key="9">
    <source>
        <dbReference type="Proteomes" id="UP000294739"/>
    </source>
</evidence>
<dbReference type="GO" id="GO:0006000">
    <property type="term" value="P:fructose metabolic process"/>
    <property type="evidence" value="ECO:0007669"/>
    <property type="project" value="UniProtKB-ARBA"/>
</dbReference>
<organism evidence="8 9">
    <name type="scientific">Jiangella asiatica</name>
    <dbReference type="NCBI Taxonomy" id="2530372"/>
    <lineage>
        <taxon>Bacteria</taxon>
        <taxon>Bacillati</taxon>
        <taxon>Actinomycetota</taxon>
        <taxon>Actinomycetes</taxon>
        <taxon>Jiangellales</taxon>
        <taxon>Jiangellaceae</taxon>
        <taxon>Jiangella</taxon>
    </lineage>
</organism>
<dbReference type="InterPro" id="IPR002173">
    <property type="entry name" value="Carboh/pur_kinase_PfkB_CS"/>
</dbReference>
<gene>
    <name evidence="8" type="ORF">E1269_08520</name>
</gene>
<dbReference type="PROSITE" id="PS00584">
    <property type="entry name" value="PFKB_KINASES_2"/>
    <property type="match status" value="1"/>
</dbReference>
<sequence>MIPLPVTEGGRHPDSYGVRVFTAQIIVSGEALVDLVADPDGRYRAVPGGSPANVAVGLARLGAPTQLLARLGTGAFGQVVRDHLVANGVGLDHAVDTADLTTLAVVSLDGEGRAAYDFYAEGTADWGWRPDELPASLPAETLALVTGSIAVAREPGAAALVELIRRERSRGAVSVVLDPNLRPSLLAPHDVVRRQWNELVALADVVKVSDEDLAWLAPELPVASLAADWARRGPALVVVTRGAAGAIGVTSGGTTVDVPTPEVEVADTVGAGDAFTAGLVDSLRLDGLLGGAARDRLATLADAPLRAILDRAALVAAMTCERPGADPPTASALTARVSSK</sequence>
<evidence type="ECO:0000256" key="4">
    <source>
        <dbReference type="ARBA" id="ARBA00022777"/>
    </source>
</evidence>
<evidence type="ECO:0000256" key="3">
    <source>
        <dbReference type="ARBA" id="ARBA00022741"/>
    </source>
</evidence>
<dbReference type="Gene3D" id="3.40.1190.20">
    <property type="match status" value="1"/>
</dbReference>
<dbReference type="PRINTS" id="PR00990">
    <property type="entry name" value="RIBOKINASE"/>
</dbReference>
<evidence type="ECO:0000256" key="1">
    <source>
        <dbReference type="ARBA" id="ARBA00010688"/>
    </source>
</evidence>
<evidence type="ECO:0000256" key="5">
    <source>
        <dbReference type="ARBA" id="ARBA00022840"/>
    </source>
</evidence>
<keyword evidence="4 6" id="KW-0418">Kinase</keyword>
<dbReference type="SUPFAM" id="SSF53613">
    <property type="entry name" value="Ribokinase-like"/>
    <property type="match status" value="1"/>
</dbReference>
<dbReference type="Pfam" id="PF00294">
    <property type="entry name" value="PfkB"/>
    <property type="match status" value="1"/>
</dbReference>
<reference evidence="8 9" key="1">
    <citation type="submission" date="2019-03" db="EMBL/GenBank/DDBJ databases">
        <title>Draft genome sequences of novel Actinobacteria.</title>
        <authorList>
            <person name="Sahin N."/>
            <person name="Ay H."/>
            <person name="Saygin H."/>
        </authorList>
    </citation>
    <scope>NUCLEOTIDE SEQUENCE [LARGE SCALE GENOMIC DNA]</scope>
    <source>
        <strain evidence="8 9">5K138</strain>
    </source>
</reference>
<dbReference type="GO" id="GO:0005524">
    <property type="term" value="F:ATP binding"/>
    <property type="evidence" value="ECO:0007669"/>
    <property type="project" value="UniProtKB-KW"/>
</dbReference>
<dbReference type="InterPro" id="IPR029056">
    <property type="entry name" value="Ribokinase-like"/>
</dbReference>
<evidence type="ECO:0000313" key="8">
    <source>
        <dbReference type="EMBL" id="TDE11797.1"/>
    </source>
</evidence>
<dbReference type="GO" id="GO:0008865">
    <property type="term" value="F:fructokinase activity"/>
    <property type="evidence" value="ECO:0007669"/>
    <property type="project" value="UniProtKB-ARBA"/>
</dbReference>
<dbReference type="PROSITE" id="PS00583">
    <property type="entry name" value="PFKB_KINASES_1"/>
    <property type="match status" value="1"/>
</dbReference>
<dbReference type="EMBL" id="SMKZ01000009">
    <property type="protein sequence ID" value="TDE11797.1"/>
    <property type="molecule type" value="Genomic_DNA"/>
</dbReference>
<dbReference type="OrthoDB" id="9795789at2"/>